<keyword evidence="3" id="KW-1185">Reference proteome</keyword>
<dbReference type="InterPro" id="IPR003607">
    <property type="entry name" value="HD/PDEase_dom"/>
</dbReference>
<dbReference type="InterPro" id="IPR013976">
    <property type="entry name" value="HDOD"/>
</dbReference>
<dbReference type="PANTHER" id="PTHR33525">
    <property type="match status" value="1"/>
</dbReference>
<proteinExistence type="predicted"/>
<dbReference type="SMART" id="SM00471">
    <property type="entry name" value="HDc"/>
    <property type="match status" value="1"/>
</dbReference>
<dbReference type="InterPro" id="IPR006675">
    <property type="entry name" value="HDIG_dom"/>
</dbReference>
<dbReference type="PANTHER" id="PTHR33525:SF3">
    <property type="entry name" value="RIBONUCLEASE Y"/>
    <property type="match status" value="1"/>
</dbReference>
<dbReference type="EMBL" id="FUWR01000019">
    <property type="protein sequence ID" value="SKA13989.1"/>
    <property type="molecule type" value="Genomic_DNA"/>
</dbReference>
<gene>
    <name evidence="2" type="ORF">SAMN02745119_02818</name>
</gene>
<protein>
    <submittedName>
        <fullName evidence="2">HDIG domain-containing protein</fullName>
    </submittedName>
</protein>
<evidence type="ECO:0000313" key="3">
    <source>
        <dbReference type="Proteomes" id="UP000190102"/>
    </source>
</evidence>
<accession>A0A1T4RDK3</accession>
<dbReference type="Pfam" id="PF08668">
    <property type="entry name" value="HDOD"/>
    <property type="match status" value="1"/>
</dbReference>
<dbReference type="PROSITE" id="PS51833">
    <property type="entry name" value="HDOD"/>
    <property type="match status" value="1"/>
</dbReference>
<dbReference type="SUPFAM" id="SSF109604">
    <property type="entry name" value="HD-domain/PDEase-like"/>
    <property type="match status" value="1"/>
</dbReference>
<feature type="domain" description="HDOD" evidence="1">
    <location>
        <begin position="18"/>
        <end position="206"/>
    </location>
</feature>
<dbReference type="NCBIfam" id="TIGR00277">
    <property type="entry name" value="HDIG"/>
    <property type="match status" value="1"/>
</dbReference>
<name>A0A1T4RDK3_9BACT</name>
<dbReference type="AlphaFoldDB" id="A0A1T4RDK3"/>
<dbReference type="CDD" id="cd00077">
    <property type="entry name" value="HDc"/>
    <property type="match status" value="1"/>
</dbReference>
<organism evidence="2 3">
    <name type="scientific">Trichlorobacter thiogenes</name>
    <dbReference type="NCBI Taxonomy" id="115783"/>
    <lineage>
        <taxon>Bacteria</taxon>
        <taxon>Pseudomonadati</taxon>
        <taxon>Thermodesulfobacteriota</taxon>
        <taxon>Desulfuromonadia</taxon>
        <taxon>Geobacterales</taxon>
        <taxon>Geobacteraceae</taxon>
        <taxon>Trichlorobacter</taxon>
    </lineage>
</organism>
<evidence type="ECO:0000259" key="1">
    <source>
        <dbReference type="PROSITE" id="PS51833"/>
    </source>
</evidence>
<dbReference type="RefSeq" id="WP_078791063.1">
    <property type="nucleotide sequence ID" value="NZ_FUWR01000019.1"/>
</dbReference>
<sequence>MDERRSDLKKIIMDTKTLPTLPGVINKLNSLSNDDKSSVQEMARIVSADQVLSARILRLANSPSYGFYRVSTISNAMILLGVNVVKSLALSSSIFEIMEKNSVGLWEHSLGTATAAGIIARKLALPEVEEITTAGLLHDIGKVIIGLKCAEQMPEIRSRIKLDELYISDAERAVLDTDHAEVGGWLSKSWFLPDKLSEPIAYHHNVAGSEDHRIKTSVVHLADVLIKASGFGDSGDSYVPPIQQLAWDLLKLDESLLQEIVVELEDKLVEVKNFSLELASAAVA</sequence>
<reference evidence="3" key="1">
    <citation type="submission" date="2017-02" db="EMBL/GenBank/DDBJ databases">
        <authorList>
            <person name="Varghese N."/>
            <person name="Submissions S."/>
        </authorList>
    </citation>
    <scope>NUCLEOTIDE SEQUENCE [LARGE SCALE GENOMIC DNA]</scope>
    <source>
        <strain evidence="3">ATCC BAA-34</strain>
    </source>
</reference>
<dbReference type="InterPro" id="IPR052340">
    <property type="entry name" value="RNase_Y/CdgJ"/>
</dbReference>
<dbReference type="Proteomes" id="UP000190102">
    <property type="component" value="Unassembled WGS sequence"/>
</dbReference>
<dbReference type="OrthoDB" id="9803649at2"/>
<dbReference type="STRING" id="115783.SAMN02745119_02818"/>
<dbReference type="Gene3D" id="1.10.3210.10">
    <property type="entry name" value="Hypothetical protein af1432"/>
    <property type="match status" value="1"/>
</dbReference>
<evidence type="ECO:0000313" key="2">
    <source>
        <dbReference type="EMBL" id="SKA13989.1"/>
    </source>
</evidence>